<dbReference type="InParanoid" id="F8QKB1"/>
<gene>
    <name evidence="1" type="ORF">SERLA73DRAFT_80810</name>
</gene>
<sequence length="53" mass="5458">MREATLGAACGILPRLEGQQYSTELAVDPERIPNLCSCPCCAQISHVGAAAAA</sequence>
<organism evidence="2">
    <name type="scientific">Serpula lacrymans var. lacrymans (strain S7.3)</name>
    <name type="common">Dry rot fungus</name>
    <dbReference type="NCBI Taxonomy" id="936435"/>
    <lineage>
        <taxon>Eukaryota</taxon>
        <taxon>Fungi</taxon>
        <taxon>Dikarya</taxon>
        <taxon>Basidiomycota</taxon>
        <taxon>Agaricomycotina</taxon>
        <taxon>Agaricomycetes</taxon>
        <taxon>Agaricomycetidae</taxon>
        <taxon>Boletales</taxon>
        <taxon>Coniophorineae</taxon>
        <taxon>Serpulaceae</taxon>
        <taxon>Serpula</taxon>
    </lineage>
</organism>
<evidence type="ECO:0000313" key="1">
    <source>
        <dbReference type="EMBL" id="EGN91259.1"/>
    </source>
</evidence>
<accession>F8QKB1</accession>
<keyword evidence="2" id="KW-1185">Reference proteome</keyword>
<protein>
    <submittedName>
        <fullName evidence="1">Uncharacterized protein</fullName>
    </submittedName>
</protein>
<proteinExistence type="predicted"/>
<dbReference type="HOGENOM" id="CLU_3070133_0_0_1"/>
<name>F8QKB1_SERL3</name>
<dbReference type="AlphaFoldDB" id="F8QKB1"/>
<evidence type="ECO:0000313" key="2">
    <source>
        <dbReference type="Proteomes" id="UP000008063"/>
    </source>
</evidence>
<reference evidence="2" key="1">
    <citation type="journal article" date="2011" name="Science">
        <title>The plant cell wall-decomposing machinery underlies the functional diversity of forest fungi.</title>
        <authorList>
            <person name="Eastwood D.C."/>
            <person name="Floudas D."/>
            <person name="Binder M."/>
            <person name="Majcherczyk A."/>
            <person name="Schneider P."/>
            <person name="Aerts A."/>
            <person name="Asiegbu F.O."/>
            <person name="Baker S.E."/>
            <person name="Barry K."/>
            <person name="Bendiksby M."/>
            <person name="Blumentritt M."/>
            <person name="Coutinho P.M."/>
            <person name="Cullen D."/>
            <person name="de Vries R.P."/>
            <person name="Gathman A."/>
            <person name="Goodell B."/>
            <person name="Henrissat B."/>
            <person name="Ihrmark K."/>
            <person name="Kauserud H."/>
            <person name="Kohler A."/>
            <person name="LaButti K."/>
            <person name="Lapidus A."/>
            <person name="Lavin J.L."/>
            <person name="Lee Y.-H."/>
            <person name="Lindquist E."/>
            <person name="Lilly W."/>
            <person name="Lucas S."/>
            <person name="Morin E."/>
            <person name="Murat C."/>
            <person name="Oguiza J.A."/>
            <person name="Park J."/>
            <person name="Pisabarro A.G."/>
            <person name="Riley R."/>
            <person name="Rosling A."/>
            <person name="Salamov A."/>
            <person name="Schmidt O."/>
            <person name="Schmutz J."/>
            <person name="Skrede I."/>
            <person name="Stenlid J."/>
            <person name="Wiebenga A."/>
            <person name="Xie X."/>
            <person name="Kuees U."/>
            <person name="Hibbett D.S."/>
            <person name="Hoffmeister D."/>
            <person name="Hoegberg N."/>
            <person name="Martin F."/>
            <person name="Grigoriev I.V."/>
            <person name="Watkinson S.C."/>
        </authorList>
    </citation>
    <scope>NUCLEOTIDE SEQUENCE [LARGE SCALE GENOMIC DNA]</scope>
    <source>
        <strain evidence="2">strain S7.3</strain>
    </source>
</reference>
<dbReference type="EMBL" id="GL946049">
    <property type="protein sequence ID" value="EGN91259.1"/>
    <property type="molecule type" value="Genomic_DNA"/>
</dbReference>
<dbReference type="Proteomes" id="UP000008063">
    <property type="component" value="Unassembled WGS sequence"/>
</dbReference>